<keyword evidence="3" id="KW-0269">Exonuclease</keyword>
<evidence type="ECO:0000313" key="4">
    <source>
        <dbReference type="Proteomes" id="UP000248066"/>
    </source>
</evidence>
<gene>
    <name evidence="3" type="ORF">CR205_06370</name>
</gene>
<dbReference type="EMBL" id="PDOF01000001">
    <property type="protein sequence ID" value="PYZ98216.1"/>
    <property type="molecule type" value="Genomic_DNA"/>
</dbReference>
<feature type="domain" description="Calcineurin-like phosphoesterase" evidence="2">
    <location>
        <begin position="4"/>
        <end position="198"/>
    </location>
</feature>
<protein>
    <submittedName>
        <fullName evidence="3">DNA repair exonuclease</fullName>
    </submittedName>
</protein>
<reference evidence="3 4" key="1">
    <citation type="submission" date="2017-10" db="EMBL/GenBank/DDBJ databases">
        <title>Bacillus sp. nov., a halophilic bacterium isolated from a Yangshapao Lake.</title>
        <authorList>
            <person name="Wang H."/>
        </authorList>
    </citation>
    <scope>NUCLEOTIDE SEQUENCE [LARGE SCALE GENOMIC DNA]</scope>
    <source>
        <strain evidence="3 4">YSP-3</strain>
    </source>
</reference>
<dbReference type="InterPro" id="IPR050535">
    <property type="entry name" value="DNA_Repair-Maintenance_Comp"/>
</dbReference>
<dbReference type="PANTHER" id="PTHR30337:SF7">
    <property type="entry name" value="PHOSPHOESTERASE"/>
    <property type="match status" value="1"/>
</dbReference>
<dbReference type="RefSeq" id="WP_110518064.1">
    <property type="nucleotide sequence ID" value="NZ_PDOF01000001.1"/>
</dbReference>
<dbReference type="PIRSF" id="PIRSF033091">
    <property type="entry name" value="Pesterase_YhaO"/>
    <property type="match status" value="1"/>
</dbReference>
<evidence type="ECO:0000313" key="3">
    <source>
        <dbReference type="EMBL" id="PYZ98216.1"/>
    </source>
</evidence>
<keyword evidence="4" id="KW-1185">Reference proteome</keyword>
<organism evidence="3 4">
    <name type="scientific">Alteribacter lacisalsi</name>
    <dbReference type="NCBI Taxonomy" id="2045244"/>
    <lineage>
        <taxon>Bacteria</taxon>
        <taxon>Bacillati</taxon>
        <taxon>Bacillota</taxon>
        <taxon>Bacilli</taxon>
        <taxon>Bacillales</taxon>
        <taxon>Bacillaceae</taxon>
        <taxon>Alteribacter</taxon>
    </lineage>
</organism>
<dbReference type="InterPro" id="IPR014576">
    <property type="entry name" value="Pesterase_YhaO"/>
</dbReference>
<dbReference type="InterPro" id="IPR041796">
    <property type="entry name" value="Mre11_N"/>
</dbReference>
<proteinExistence type="predicted"/>
<keyword evidence="3" id="KW-0540">Nuclease</keyword>
<evidence type="ECO:0000256" key="1">
    <source>
        <dbReference type="ARBA" id="ARBA00022801"/>
    </source>
</evidence>
<dbReference type="CDD" id="cd00840">
    <property type="entry name" value="MPP_Mre11_N"/>
    <property type="match status" value="1"/>
</dbReference>
<comment type="caution">
    <text evidence="3">The sequence shown here is derived from an EMBL/GenBank/DDBJ whole genome shotgun (WGS) entry which is preliminary data.</text>
</comment>
<sequence length="421" mass="47279">MRFTFLHAADLHLDSPLKGLEKYEGAPAESLRNATRDAFENLVTLAIEENVAFVLLSGDIYDGDWKDYNTGLFFSAQMNRLNREDIPVYMIRGNHDAASLITKELTLPKNVHEFPVDWPGTILIESLKTAIHGRGFETRAVTENLAGSYPKAVEGFLNIGLLHTSMTGREGHENYAPCHVEDLLAKGYDYWALGHIHMREMLRKSDPVILFPGNIQGRHIRETGKKGCSLVHSEDGEITHVEHRTVDVIRWCDCQIDLTDVSSPDEMLHLFGEKTEELYRENGGRFLAVRVHLTGKSPLHEQLALNTDHFVNNIRAKALEAGGEIWVEKVKIHTTPEADRDALASSNPALAFILDYLYAIEEDEEELHSILEEVSDLNHALPPSLKETGSDQGFYGSDAVKSRRERIEDLLVHKLAGKGEV</sequence>
<dbReference type="SUPFAM" id="SSF56300">
    <property type="entry name" value="Metallo-dependent phosphatases"/>
    <property type="match status" value="1"/>
</dbReference>
<dbReference type="PANTHER" id="PTHR30337">
    <property type="entry name" value="COMPONENT OF ATP-DEPENDENT DSDNA EXONUCLEASE"/>
    <property type="match status" value="1"/>
</dbReference>
<dbReference type="InterPro" id="IPR029052">
    <property type="entry name" value="Metallo-depent_PP-like"/>
</dbReference>
<evidence type="ECO:0000259" key="2">
    <source>
        <dbReference type="Pfam" id="PF00149"/>
    </source>
</evidence>
<accession>A0A2W0HBK9</accession>
<dbReference type="Proteomes" id="UP000248066">
    <property type="component" value="Unassembled WGS sequence"/>
</dbReference>
<keyword evidence="1" id="KW-0378">Hydrolase</keyword>
<dbReference type="AlphaFoldDB" id="A0A2W0HBK9"/>
<dbReference type="Pfam" id="PF00149">
    <property type="entry name" value="Metallophos"/>
    <property type="match status" value="1"/>
</dbReference>
<dbReference type="Gene3D" id="3.60.21.10">
    <property type="match status" value="1"/>
</dbReference>
<dbReference type="InterPro" id="IPR004843">
    <property type="entry name" value="Calcineurin-like_PHP"/>
</dbReference>
<name>A0A2W0HBK9_9BACI</name>
<dbReference type="OrthoDB" id="9773856at2"/>
<dbReference type="GO" id="GO:0004527">
    <property type="term" value="F:exonuclease activity"/>
    <property type="evidence" value="ECO:0007669"/>
    <property type="project" value="UniProtKB-KW"/>
</dbReference>